<keyword evidence="6 9" id="KW-0133">Cell shape</keyword>
<dbReference type="GO" id="GO:0071972">
    <property type="term" value="F:peptidoglycan L,D-transpeptidase activity"/>
    <property type="evidence" value="ECO:0007669"/>
    <property type="project" value="TreeGrafter"/>
</dbReference>
<dbReference type="Proteomes" id="UP000614811">
    <property type="component" value="Unassembled WGS sequence"/>
</dbReference>
<evidence type="ECO:0000256" key="8">
    <source>
        <dbReference type="ARBA" id="ARBA00023316"/>
    </source>
</evidence>
<dbReference type="InterPro" id="IPR050979">
    <property type="entry name" value="LD-transpeptidase"/>
</dbReference>
<dbReference type="GO" id="GO:0018104">
    <property type="term" value="P:peptidoglycan-protein cross-linking"/>
    <property type="evidence" value="ECO:0007669"/>
    <property type="project" value="TreeGrafter"/>
</dbReference>
<evidence type="ECO:0000256" key="9">
    <source>
        <dbReference type="PROSITE-ProRule" id="PRU01373"/>
    </source>
</evidence>
<evidence type="ECO:0000256" key="2">
    <source>
        <dbReference type="ARBA" id="ARBA00005992"/>
    </source>
</evidence>
<dbReference type="InterPro" id="IPR038063">
    <property type="entry name" value="Transpep_catalytic_dom"/>
</dbReference>
<dbReference type="PANTHER" id="PTHR30582:SF24">
    <property type="entry name" value="L,D-TRANSPEPTIDASE ERFK_SRFK-RELATED"/>
    <property type="match status" value="1"/>
</dbReference>
<keyword evidence="5" id="KW-0378">Hydrolase</keyword>
<dbReference type="CDD" id="cd16913">
    <property type="entry name" value="YkuD_like"/>
    <property type="match status" value="1"/>
</dbReference>
<evidence type="ECO:0000259" key="10">
    <source>
        <dbReference type="PROSITE" id="PS52029"/>
    </source>
</evidence>
<evidence type="ECO:0000313" key="12">
    <source>
        <dbReference type="Proteomes" id="UP000614811"/>
    </source>
</evidence>
<dbReference type="EMBL" id="BMXA01000005">
    <property type="protein sequence ID" value="GHA15514.1"/>
    <property type="molecule type" value="Genomic_DNA"/>
</dbReference>
<feature type="active site" description="Proton donor/acceptor" evidence="9">
    <location>
        <position position="123"/>
    </location>
</feature>
<reference evidence="11" key="1">
    <citation type="journal article" date="2014" name="Int. J. Syst. Evol. Microbiol.">
        <title>Complete genome sequence of Corynebacterium casei LMG S-19264T (=DSM 44701T), isolated from a smear-ripened cheese.</title>
        <authorList>
            <consortium name="US DOE Joint Genome Institute (JGI-PGF)"/>
            <person name="Walter F."/>
            <person name="Albersmeier A."/>
            <person name="Kalinowski J."/>
            <person name="Ruckert C."/>
        </authorList>
    </citation>
    <scope>NUCLEOTIDE SEQUENCE</scope>
    <source>
        <strain evidence="11">KCTC 12711</strain>
    </source>
</reference>
<dbReference type="Pfam" id="PF03734">
    <property type="entry name" value="YkuD"/>
    <property type="match status" value="1"/>
</dbReference>
<keyword evidence="12" id="KW-1185">Reference proteome</keyword>
<dbReference type="RefSeq" id="WP_189402050.1">
    <property type="nucleotide sequence ID" value="NZ_BMXA01000005.1"/>
</dbReference>
<organism evidence="11 12">
    <name type="scientific">Arenicella chitinivorans</name>
    <dbReference type="NCBI Taxonomy" id="1329800"/>
    <lineage>
        <taxon>Bacteria</taxon>
        <taxon>Pseudomonadati</taxon>
        <taxon>Pseudomonadota</taxon>
        <taxon>Gammaproteobacteria</taxon>
        <taxon>Arenicellales</taxon>
        <taxon>Arenicellaceae</taxon>
        <taxon>Arenicella</taxon>
    </lineage>
</organism>
<evidence type="ECO:0000256" key="1">
    <source>
        <dbReference type="ARBA" id="ARBA00004752"/>
    </source>
</evidence>
<dbReference type="GO" id="GO:0005576">
    <property type="term" value="C:extracellular region"/>
    <property type="evidence" value="ECO:0007669"/>
    <property type="project" value="TreeGrafter"/>
</dbReference>
<dbReference type="GO" id="GO:0071555">
    <property type="term" value="P:cell wall organization"/>
    <property type="evidence" value="ECO:0007669"/>
    <property type="project" value="UniProtKB-UniRule"/>
</dbReference>
<accession>A0A918VPW2</accession>
<dbReference type="GO" id="GO:0008360">
    <property type="term" value="P:regulation of cell shape"/>
    <property type="evidence" value="ECO:0007669"/>
    <property type="project" value="UniProtKB-UniRule"/>
</dbReference>
<dbReference type="SUPFAM" id="SSF141523">
    <property type="entry name" value="L,D-transpeptidase catalytic domain-like"/>
    <property type="match status" value="1"/>
</dbReference>
<sequence>MSVVLKKLTVRVAEQRLEGFDAKHQKAFEAQVSTARNGVGQRFGSECTPLGEHRIRAKIGADAPENAVFVGRRATGEIYTPCLSAAFPQRDWILTRILWLCGTQLGFNRGGLVDTQRRYIYLHGCPDSHPMGQPSSHGCVKMRNRDIMTLFDLVEIGTQVQIVE</sequence>
<evidence type="ECO:0000256" key="6">
    <source>
        <dbReference type="ARBA" id="ARBA00022960"/>
    </source>
</evidence>
<keyword evidence="3" id="KW-0328">Glycosyltransferase</keyword>
<protein>
    <submittedName>
        <fullName evidence="11">Peptidase</fullName>
    </submittedName>
</protein>
<keyword evidence="7 9" id="KW-0573">Peptidoglycan synthesis</keyword>
<dbReference type="PANTHER" id="PTHR30582">
    <property type="entry name" value="L,D-TRANSPEPTIDASE"/>
    <property type="match status" value="1"/>
</dbReference>
<comment type="pathway">
    <text evidence="1 9">Cell wall biogenesis; peptidoglycan biosynthesis.</text>
</comment>
<evidence type="ECO:0000256" key="7">
    <source>
        <dbReference type="ARBA" id="ARBA00022984"/>
    </source>
</evidence>
<comment type="caution">
    <text evidence="11">The sequence shown here is derived from an EMBL/GenBank/DDBJ whole genome shotgun (WGS) entry which is preliminary data.</text>
</comment>
<keyword evidence="4" id="KW-0808">Transferase</keyword>
<feature type="domain" description="L,D-TPase catalytic" evidence="10">
    <location>
        <begin position="6"/>
        <end position="163"/>
    </location>
</feature>
<dbReference type="InterPro" id="IPR005490">
    <property type="entry name" value="LD_TPept_cat_dom"/>
</dbReference>
<gene>
    <name evidence="11" type="ORF">GCM10008090_26350</name>
</gene>
<proteinExistence type="inferred from homology"/>
<keyword evidence="8 9" id="KW-0961">Cell wall biogenesis/degradation</keyword>
<dbReference type="Gene3D" id="2.40.440.10">
    <property type="entry name" value="L,D-transpeptidase catalytic domain-like"/>
    <property type="match status" value="1"/>
</dbReference>
<evidence type="ECO:0000256" key="4">
    <source>
        <dbReference type="ARBA" id="ARBA00022679"/>
    </source>
</evidence>
<dbReference type="AlphaFoldDB" id="A0A918VPW2"/>
<dbReference type="GO" id="GO:0016757">
    <property type="term" value="F:glycosyltransferase activity"/>
    <property type="evidence" value="ECO:0007669"/>
    <property type="project" value="UniProtKB-KW"/>
</dbReference>
<comment type="similarity">
    <text evidence="2">Belongs to the YkuD family.</text>
</comment>
<evidence type="ECO:0000256" key="5">
    <source>
        <dbReference type="ARBA" id="ARBA00022801"/>
    </source>
</evidence>
<reference evidence="11" key="2">
    <citation type="submission" date="2020-09" db="EMBL/GenBank/DDBJ databases">
        <authorList>
            <person name="Sun Q."/>
            <person name="Kim S."/>
        </authorList>
    </citation>
    <scope>NUCLEOTIDE SEQUENCE</scope>
    <source>
        <strain evidence="11">KCTC 12711</strain>
    </source>
</reference>
<feature type="active site" description="Nucleophile" evidence="9">
    <location>
        <position position="139"/>
    </location>
</feature>
<evidence type="ECO:0000256" key="3">
    <source>
        <dbReference type="ARBA" id="ARBA00022676"/>
    </source>
</evidence>
<evidence type="ECO:0000313" key="11">
    <source>
        <dbReference type="EMBL" id="GHA15514.1"/>
    </source>
</evidence>
<name>A0A918VPW2_9GAMM</name>
<dbReference type="PROSITE" id="PS52029">
    <property type="entry name" value="LD_TPASE"/>
    <property type="match status" value="1"/>
</dbReference>